<dbReference type="InterPro" id="IPR029098">
    <property type="entry name" value="Acetyltransf_C"/>
</dbReference>
<dbReference type="GO" id="GO:0016020">
    <property type="term" value="C:membrane"/>
    <property type="evidence" value="ECO:0007669"/>
    <property type="project" value="GOC"/>
</dbReference>
<sequence length="257" mass="27987">MKIHPTAIISPDAKLDEGVEIGPYSIIGSDVKIGKNTVIGPHTVIDDYTHIGEGCRIFQFCSIGAPPQDLKFGGEKTRVVIGNFNTIREFVTIHRATSADIGVTIIGDHNLLMAYVHVAHNCKLGNRIVMANVATLAGHVHVEDYAIIGGLTAVHQFTVIGAHCIIGGASAVVKDIPPYTMASGNHAKLFGLNLVGLKRRNFSEKTIKAIKDTYRIIFRSNLLLDAALKKAQDETENLPEVNHFIKFVKESKRGVCR</sequence>
<keyword evidence="1" id="KW-0444">Lipid biosynthesis</keyword>
<protein>
    <submittedName>
        <fullName evidence="7">Acyl-acp--udp-n-acetylglucosamine o-acyltransferase</fullName>
        <ecNumber evidence="7">2.3.1.129</ecNumber>
    </submittedName>
</protein>
<organism evidence="7">
    <name type="scientific">hydrocarbon metagenome</name>
    <dbReference type="NCBI Taxonomy" id="938273"/>
    <lineage>
        <taxon>unclassified sequences</taxon>
        <taxon>metagenomes</taxon>
        <taxon>ecological metagenomes</taxon>
    </lineage>
</organism>
<dbReference type="Gene3D" id="2.160.10.10">
    <property type="entry name" value="Hexapeptide repeat proteins"/>
    <property type="match status" value="1"/>
</dbReference>
<evidence type="ECO:0000256" key="5">
    <source>
        <dbReference type="ARBA" id="ARBA00023315"/>
    </source>
</evidence>
<dbReference type="InterPro" id="IPR001451">
    <property type="entry name" value="Hexapep"/>
</dbReference>
<evidence type="ECO:0000256" key="4">
    <source>
        <dbReference type="ARBA" id="ARBA00023098"/>
    </source>
</evidence>
<dbReference type="PANTHER" id="PTHR43480:SF1">
    <property type="entry name" value="ACYL-[ACYL-CARRIER-PROTEIN]--UDP-N-ACETYLGLUCOSAMINE O-ACYLTRANSFERASE, MITOCHONDRIAL-RELATED"/>
    <property type="match status" value="1"/>
</dbReference>
<evidence type="ECO:0000259" key="6">
    <source>
        <dbReference type="Pfam" id="PF13720"/>
    </source>
</evidence>
<evidence type="ECO:0000256" key="1">
    <source>
        <dbReference type="ARBA" id="ARBA00022516"/>
    </source>
</evidence>
<dbReference type="SUPFAM" id="SSF51161">
    <property type="entry name" value="Trimeric LpxA-like enzymes"/>
    <property type="match status" value="1"/>
</dbReference>
<dbReference type="NCBIfam" id="NF003657">
    <property type="entry name" value="PRK05289.1"/>
    <property type="match status" value="1"/>
</dbReference>
<evidence type="ECO:0000256" key="3">
    <source>
        <dbReference type="ARBA" id="ARBA00022679"/>
    </source>
</evidence>
<dbReference type="GO" id="GO:0009245">
    <property type="term" value="P:lipid A biosynthetic process"/>
    <property type="evidence" value="ECO:0007669"/>
    <property type="project" value="UniProtKB-KW"/>
</dbReference>
<keyword evidence="2" id="KW-0441">Lipid A biosynthesis</keyword>
<dbReference type="HAMAP" id="MF_00387">
    <property type="entry name" value="LpxA"/>
    <property type="match status" value="1"/>
</dbReference>
<dbReference type="InterPro" id="IPR010137">
    <property type="entry name" value="Lipid_A_LpxA"/>
</dbReference>
<name>A0A0W8FRG5_9ZZZZ</name>
<dbReference type="PANTHER" id="PTHR43480">
    <property type="entry name" value="ACYL-[ACYL-CARRIER-PROTEIN]--UDP-N-ACETYLGLUCOSAMINE O-ACYLTRANSFERASE"/>
    <property type="match status" value="1"/>
</dbReference>
<dbReference type="EMBL" id="LNQE01000906">
    <property type="protein sequence ID" value="KUG23451.1"/>
    <property type="molecule type" value="Genomic_DNA"/>
</dbReference>
<evidence type="ECO:0000256" key="2">
    <source>
        <dbReference type="ARBA" id="ARBA00022556"/>
    </source>
</evidence>
<dbReference type="CDD" id="cd03351">
    <property type="entry name" value="LbH_UDP-GlcNAc_AT"/>
    <property type="match status" value="1"/>
</dbReference>
<dbReference type="EC" id="2.3.1.129" evidence="7"/>
<reference evidence="7" key="1">
    <citation type="journal article" date="2015" name="Proc. Natl. Acad. Sci. U.S.A.">
        <title>Networks of energetic and metabolic interactions define dynamics in microbial communities.</title>
        <authorList>
            <person name="Embree M."/>
            <person name="Liu J.K."/>
            <person name="Al-Bassam M.M."/>
            <person name="Zengler K."/>
        </authorList>
    </citation>
    <scope>NUCLEOTIDE SEQUENCE</scope>
</reference>
<proteinExistence type="inferred from homology"/>
<dbReference type="InterPro" id="IPR037157">
    <property type="entry name" value="Acetyltransf_C_sf"/>
</dbReference>
<comment type="caution">
    <text evidence="7">The sequence shown here is derived from an EMBL/GenBank/DDBJ whole genome shotgun (WGS) entry which is preliminary data.</text>
</comment>
<feature type="domain" description="UDP N-acetylglucosamine O-acyltransferase C-terminal" evidence="6">
    <location>
        <begin position="175"/>
        <end position="256"/>
    </location>
</feature>
<keyword evidence="3 7" id="KW-0808">Transferase</keyword>
<dbReference type="InterPro" id="IPR011004">
    <property type="entry name" value="Trimer_LpxA-like_sf"/>
</dbReference>
<dbReference type="Pfam" id="PF00132">
    <property type="entry name" value="Hexapep"/>
    <property type="match status" value="1"/>
</dbReference>
<evidence type="ECO:0000313" key="7">
    <source>
        <dbReference type="EMBL" id="KUG23451.1"/>
    </source>
</evidence>
<dbReference type="Pfam" id="PF13720">
    <property type="entry name" value="Acetyltransf_11"/>
    <property type="match status" value="1"/>
</dbReference>
<keyword evidence="5 7" id="KW-0012">Acyltransferase</keyword>
<gene>
    <name evidence="7" type="ORF">ASZ90_006757</name>
</gene>
<dbReference type="Gene3D" id="1.20.1180.10">
    <property type="entry name" value="Udp N-acetylglucosamine O-acyltransferase, C-terminal domain"/>
    <property type="match status" value="1"/>
</dbReference>
<keyword evidence="4" id="KW-0443">Lipid metabolism</keyword>
<accession>A0A0W8FRG5</accession>
<dbReference type="GO" id="GO:0008780">
    <property type="term" value="F:acyl-[acyl-carrier-protein]-UDP-N-acetylglucosamine O-acyltransferase activity"/>
    <property type="evidence" value="ECO:0007669"/>
    <property type="project" value="UniProtKB-EC"/>
</dbReference>
<dbReference type="AlphaFoldDB" id="A0A0W8FRG5"/>
<dbReference type="PIRSF" id="PIRSF000456">
    <property type="entry name" value="UDP-GlcNAc_acltr"/>
    <property type="match status" value="1"/>
</dbReference>
<dbReference type="NCBIfam" id="TIGR01852">
    <property type="entry name" value="lipid_A_lpxA"/>
    <property type="match status" value="1"/>
</dbReference>